<evidence type="ECO:0000256" key="4">
    <source>
        <dbReference type="ARBA" id="ARBA00023224"/>
    </source>
</evidence>
<keyword evidence="12" id="KW-1185">Reference proteome</keyword>
<proteinExistence type="inferred from homology"/>
<organism evidence="11 12">
    <name type="scientific">Pallidibacillus pasinlerensis</name>
    <dbReference type="NCBI Taxonomy" id="2703818"/>
    <lineage>
        <taxon>Bacteria</taxon>
        <taxon>Bacillati</taxon>
        <taxon>Bacillota</taxon>
        <taxon>Bacilli</taxon>
        <taxon>Bacillales</taxon>
        <taxon>Bacillaceae</taxon>
        <taxon>Pallidibacillus</taxon>
    </lineage>
</organism>
<keyword evidence="2" id="KW-1003">Cell membrane</keyword>
<evidence type="ECO:0000256" key="2">
    <source>
        <dbReference type="ARBA" id="ARBA00022475"/>
    </source>
</evidence>
<name>A0ABX0A8B0_9BACI</name>
<dbReference type="CDD" id="cd06225">
    <property type="entry name" value="HAMP"/>
    <property type="match status" value="1"/>
</dbReference>
<dbReference type="SMART" id="SM00283">
    <property type="entry name" value="MA"/>
    <property type="match status" value="1"/>
</dbReference>
<dbReference type="CDD" id="cd11386">
    <property type="entry name" value="MCP_signal"/>
    <property type="match status" value="1"/>
</dbReference>
<comment type="similarity">
    <text evidence="5">Belongs to the methyl-accepting chemotaxis (MCP) protein family.</text>
</comment>
<dbReference type="InterPro" id="IPR024478">
    <property type="entry name" value="HlyB_4HB_MCP"/>
</dbReference>
<protein>
    <submittedName>
        <fullName evidence="11">Methyl-accepting chemotaxis protein</fullName>
    </submittedName>
</protein>
<evidence type="ECO:0000256" key="5">
    <source>
        <dbReference type="ARBA" id="ARBA00029447"/>
    </source>
</evidence>
<evidence type="ECO:0000259" key="10">
    <source>
        <dbReference type="PROSITE" id="PS50885"/>
    </source>
</evidence>
<evidence type="ECO:0000256" key="7">
    <source>
        <dbReference type="SAM" id="Coils"/>
    </source>
</evidence>
<feature type="transmembrane region" description="Helical" evidence="8">
    <location>
        <begin position="12"/>
        <end position="33"/>
    </location>
</feature>
<keyword evidence="4 6" id="KW-0807">Transducer</keyword>
<evidence type="ECO:0000259" key="9">
    <source>
        <dbReference type="PROSITE" id="PS50111"/>
    </source>
</evidence>
<gene>
    <name evidence="11" type="ORF">GW534_06195</name>
</gene>
<evidence type="ECO:0000256" key="3">
    <source>
        <dbReference type="ARBA" id="ARBA00023136"/>
    </source>
</evidence>
<feature type="domain" description="HAMP" evidence="10">
    <location>
        <begin position="202"/>
        <end position="255"/>
    </location>
</feature>
<dbReference type="EMBL" id="JAACYS010000020">
    <property type="protein sequence ID" value="NCU17362.1"/>
    <property type="molecule type" value="Genomic_DNA"/>
</dbReference>
<feature type="coiled-coil region" evidence="7">
    <location>
        <begin position="264"/>
        <end position="291"/>
    </location>
</feature>
<evidence type="ECO:0000256" key="6">
    <source>
        <dbReference type="PROSITE-ProRule" id="PRU00284"/>
    </source>
</evidence>
<comment type="subcellular location">
    <subcellularLocation>
        <location evidence="1">Cell membrane</location>
    </subcellularLocation>
</comment>
<keyword evidence="3 8" id="KW-0472">Membrane</keyword>
<dbReference type="SMART" id="SM00304">
    <property type="entry name" value="HAMP"/>
    <property type="match status" value="3"/>
</dbReference>
<feature type="transmembrane region" description="Helical" evidence="8">
    <location>
        <begin position="178"/>
        <end position="200"/>
    </location>
</feature>
<evidence type="ECO:0000313" key="11">
    <source>
        <dbReference type="EMBL" id="NCU17362.1"/>
    </source>
</evidence>
<keyword evidence="8" id="KW-0812">Transmembrane</keyword>
<evidence type="ECO:0000256" key="1">
    <source>
        <dbReference type="ARBA" id="ARBA00004236"/>
    </source>
</evidence>
<dbReference type="Proteomes" id="UP000743899">
    <property type="component" value="Unassembled WGS sequence"/>
</dbReference>
<dbReference type="SUPFAM" id="SSF58104">
    <property type="entry name" value="Methyl-accepting chemotaxis protein (MCP) signaling domain"/>
    <property type="match status" value="1"/>
</dbReference>
<accession>A0ABX0A8B0</accession>
<dbReference type="PANTHER" id="PTHR32089:SF112">
    <property type="entry name" value="LYSOZYME-LIKE PROTEIN-RELATED"/>
    <property type="match status" value="1"/>
</dbReference>
<dbReference type="InterPro" id="IPR003660">
    <property type="entry name" value="HAMP_dom"/>
</dbReference>
<keyword evidence="7" id="KW-0175">Coiled coil</keyword>
<sequence>MGVTRKLVFSYLLIVCFIIILGVSSFYGLWNIAKNGNEMYRNRVIPQGEISQLTQMMENTNVQMLTSVLYEGESFAQTAKSSLTNIEGIIENLGKYSMESDEQEYLESIKQDFEVYKGHILDTIQSIENRNFFEAKHMLHRSNPSYNRLSVNLESLQSLNREYAEALNASNRDIYEKVLLLIVALNIIAIICAVTIGIFMGRSIGLPLKKVTKQLQKIAKGDLTGRTLEVKRKDEIGLLISATNEMKEILHNLLNDIFKVSETVKLHSSELRQASNEVNESSNQVASTMQDLTSGAETLAVHAQELAQGMDHFVTEIQDTNEKSEFIKTSSLEVLKLADEGKKTMDSSEEQMGSINEIVKDAVGKVEQLANHTQDISKLITIIKKVSEQTNLLALNAAIEAARAGEHGKGFAVVADEVRKLSEQVASSIKEITSIVEKIQGQSSAVSESLKNGYVEVERGFVLTKATSEAFSEINKSITNMVVNIEEIAEKLASITVGSKDMNESIEEIAAIAEESASAVEQSSASTQQINSSVEEVAGRANGLATLSEELNRHVKNFKL</sequence>
<dbReference type="RefSeq" id="WP_161920196.1">
    <property type="nucleotide sequence ID" value="NZ_JAACYS010000020.1"/>
</dbReference>
<feature type="coiled-coil region" evidence="7">
    <location>
        <begin position="146"/>
        <end position="173"/>
    </location>
</feature>
<dbReference type="PROSITE" id="PS50111">
    <property type="entry name" value="CHEMOTAXIS_TRANSDUC_2"/>
    <property type="match status" value="1"/>
</dbReference>
<evidence type="ECO:0000256" key="8">
    <source>
        <dbReference type="SAM" id="Phobius"/>
    </source>
</evidence>
<dbReference type="Gene3D" id="1.10.287.950">
    <property type="entry name" value="Methyl-accepting chemotaxis protein"/>
    <property type="match status" value="1"/>
</dbReference>
<dbReference type="PANTHER" id="PTHR32089">
    <property type="entry name" value="METHYL-ACCEPTING CHEMOTAXIS PROTEIN MCPB"/>
    <property type="match status" value="1"/>
</dbReference>
<dbReference type="Pfam" id="PF00015">
    <property type="entry name" value="MCPsignal"/>
    <property type="match status" value="1"/>
</dbReference>
<keyword evidence="8" id="KW-1133">Transmembrane helix</keyword>
<dbReference type="PROSITE" id="PS50885">
    <property type="entry name" value="HAMP"/>
    <property type="match status" value="1"/>
</dbReference>
<feature type="domain" description="Methyl-accepting transducer" evidence="9">
    <location>
        <begin position="274"/>
        <end position="524"/>
    </location>
</feature>
<comment type="caution">
    <text evidence="11">The sequence shown here is derived from an EMBL/GenBank/DDBJ whole genome shotgun (WGS) entry which is preliminary data.</text>
</comment>
<reference evidence="11 12" key="1">
    <citation type="submission" date="2020-01" db="EMBL/GenBank/DDBJ databases">
        <title>A novel Bacillus sp. from Pasinler.</title>
        <authorList>
            <person name="Adiguzel A."/>
            <person name="Ay H."/>
            <person name="Baltaci M.O."/>
        </authorList>
    </citation>
    <scope>NUCLEOTIDE SEQUENCE [LARGE SCALE GENOMIC DNA]</scope>
    <source>
        <strain evidence="11 12">P1</strain>
    </source>
</reference>
<evidence type="ECO:0000313" key="12">
    <source>
        <dbReference type="Proteomes" id="UP000743899"/>
    </source>
</evidence>
<dbReference type="Pfam" id="PF00672">
    <property type="entry name" value="HAMP"/>
    <property type="match status" value="1"/>
</dbReference>
<dbReference type="InterPro" id="IPR004089">
    <property type="entry name" value="MCPsignal_dom"/>
</dbReference>
<dbReference type="Pfam" id="PF12729">
    <property type="entry name" value="4HB_MCP_1"/>
    <property type="match status" value="1"/>
</dbReference>